<dbReference type="InterPro" id="IPR001991">
    <property type="entry name" value="Na-dicarboxylate_symporter"/>
</dbReference>
<keyword evidence="2" id="KW-0813">Transport</keyword>
<reference evidence="12" key="1">
    <citation type="submission" date="2018-11" db="EMBL/GenBank/DDBJ databases">
        <title>FDA dAtabase for Regulatory Grade micrObial Sequences (FDA-ARGOS): Supporting development and validation of Infectious Disease Dx tests.</title>
        <authorList>
            <person name="Goldberg B."/>
            <person name="Campos J."/>
            <person name="Tallon L."/>
            <person name="Sadzewicz L."/>
            <person name="Zhao X."/>
            <person name="Vavikolanu K."/>
            <person name="Mehta A."/>
            <person name="Aluvathingal J."/>
            <person name="Nadendla S."/>
            <person name="Geyer C."/>
            <person name="Nandy P."/>
            <person name="Yan Y."/>
            <person name="Sichtig H."/>
        </authorList>
    </citation>
    <scope>NUCLEOTIDE SEQUENCE [LARGE SCALE GENOMIC DNA]</scope>
    <source>
        <strain evidence="12">FDAARGOS_614</strain>
    </source>
</reference>
<dbReference type="GO" id="GO:0005886">
    <property type="term" value="C:plasma membrane"/>
    <property type="evidence" value="ECO:0007669"/>
    <property type="project" value="UniProtKB-SubCell"/>
</dbReference>
<evidence type="ECO:0000256" key="3">
    <source>
        <dbReference type="ARBA" id="ARBA00022475"/>
    </source>
</evidence>
<keyword evidence="5" id="KW-0769">Symport</keyword>
<feature type="transmembrane region" description="Helical" evidence="10">
    <location>
        <begin position="49"/>
        <end position="73"/>
    </location>
</feature>
<feature type="transmembrane region" description="Helical" evidence="10">
    <location>
        <begin position="192"/>
        <end position="224"/>
    </location>
</feature>
<organism evidence="11 12">
    <name type="scientific">Cupriavidus pauculus</name>
    <dbReference type="NCBI Taxonomy" id="82633"/>
    <lineage>
        <taxon>Bacteria</taxon>
        <taxon>Pseudomonadati</taxon>
        <taxon>Pseudomonadota</taxon>
        <taxon>Betaproteobacteria</taxon>
        <taxon>Burkholderiales</taxon>
        <taxon>Burkholderiaceae</taxon>
        <taxon>Cupriavidus</taxon>
    </lineage>
</organism>
<dbReference type="RefSeq" id="WP_124684558.1">
    <property type="nucleotide sequence ID" value="NZ_CP033969.1"/>
</dbReference>
<dbReference type="InterPro" id="IPR036458">
    <property type="entry name" value="Na:dicarbo_symporter_sf"/>
</dbReference>
<dbReference type="PANTHER" id="PTHR42865">
    <property type="entry name" value="PROTON/GLUTAMATE-ASPARTATE SYMPORTER"/>
    <property type="match status" value="1"/>
</dbReference>
<dbReference type="FunFam" id="1.10.3860.10:FF:000001">
    <property type="entry name" value="C4-dicarboxylate transport protein"/>
    <property type="match status" value="1"/>
</dbReference>
<dbReference type="SUPFAM" id="SSF118215">
    <property type="entry name" value="Proton glutamate symport protein"/>
    <property type="match status" value="1"/>
</dbReference>
<evidence type="ECO:0000256" key="5">
    <source>
        <dbReference type="ARBA" id="ARBA00022847"/>
    </source>
</evidence>
<accession>A0A3G8H325</accession>
<dbReference type="Pfam" id="PF00375">
    <property type="entry name" value="SDF"/>
    <property type="match status" value="1"/>
</dbReference>
<dbReference type="OrthoDB" id="9766690at2"/>
<keyword evidence="6 10" id="KW-1133">Transmembrane helix</keyword>
<feature type="compositionally biased region" description="Basic and acidic residues" evidence="9">
    <location>
        <begin position="415"/>
        <end position="431"/>
    </location>
</feature>
<evidence type="ECO:0000313" key="12">
    <source>
        <dbReference type="Proteomes" id="UP000270411"/>
    </source>
</evidence>
<feature type="transmembrane region" description="Helical" evidence="10">
    <location>
        <begin position="7"/>
        <end position="29"/>
    </location>
</feature>
<evidence type="ECO:0000256" key="4">
    <source>
        <dbReference type="ARBA" id="ARBA00022692"/>
    </source>
</evidence>
<evidence type="ECO:0000256" key="9">
    <source>
        <dbReference type="SAM" id="MobiDB-lite"/>
    </source>
</evidence>
<proteinExistence type="predicted"/>
<evidence type="ECO:0000256" key="1">
    <source>
        <dbReference type="ARBA" id="ARBA00004651"/>
    </source>
</evidence>
<evidence type="ECO:0000256" key="7">
    <source>
        <dbReference type="ARBA" id="ARBA00023136"/>
    </source>
</evidence>
<comment type="subcellular location">
    <subcellularLocation>
        <location evidence="1">Cell membrane</location>
        <topology evidence="1">Multi-pass membrane protein</topology>
    </subcellularLocation>
</comment>
<feature type="region of interest" description="Disordered" evidence="9">
    <location>
        <begin position="410"/>
        <end position="431"/>
    </location>
</feature>
<keyword evidence="7 10" id="KW-0472">Membrane</keyword>
<keyword evidence="3" id="KW-1003">Cell membrane</keyword>
<name>A0A3G8H325_9BURK</name>
<protein>
    <submittedName>
        <fullName evidence="11">Dicarboxylate/amino acid:cation symporter</fullName>
    </submittedName>
</protein>
<evidence type="ECO:0000256" key="8">
    <source>
        <dbReference type="ARBA" id="ARBA00053346"/>
    </source>
</evidence>
<feature type="transmembrane region" description="Helical" evidence="10">
    <location>
        <begin position="154"/>
        <end position="171"/>
    </location>
</feature>
<dbReference type="PRINTS" id="PR00173">
    <property type="entry name" value="EDTRNSPORT"/>
</dbReference>
<feature type="transmembrane region" description="Helical" evidence="10">
    <location>
        <begin position="355"/>
        <end position="378"/>
    </location>
</feature>
<dbReference type="PANTHER" id="PTHR42865:SF7">
    <property type="entry name" value="PROTON_GLUTAMATE-ASPARTATE SYMPORTER"/>
    <property type="match status" value="1"/>
</dbReference>
<keyword evidence="4 10" id="KW-0812">Transmembrane</keyword>
<dbReference type="EMBL" id="CP033969">
    <property type="protein sequence ID" value="AZG14804.1"/>
    <property type="molecule type" value="Genomic_DNA"/>
</dbReference>
<evidence type="ECO:0000256" key="6">
    <source>
        <dbReference type="ARBA" id="ARBA00022989"/>
    </source>
</evidence>
<feature type="transmembrane region" description="Helical" evidence="10">
    <location>
        <begin position="85"/>
        <end position="107"/>
    </location>
</feature>
<dbReference type="AlphaFoldDB" id="A0A3G8H325"/>
<dbReference type="PROSITE" id="PS51257">
    <property type="entry name" value="PROKAR_LIPOPROTEIN"/>
    <property type="match status" value="1"/>
</dbReference>
<dbReference type="GO" id="GO:0006835">
    <property type="term" value="P:dicarboxylic acid transport"/>
    <property type="evidence" value="ECO:0007669"/>
    <property type="project" value="TreeGrafter"/>
</dbReference>
<dbReference type="GO" id="GO:0015293">
    <property type="term" value="F:symporter activity"/>
    <property type="evidence" value="ECO:0007669"/>
    <property type="project" value="UniProtKB-KW"/>
</dbReference>
<dbReference type="Gene3D" id="1.10.3860.10">
    <property type="entry name" value="Sodium:dicarboxylate symporter"/>
    <property type="match status" value="1"/>
</dbReference>
<dbReference type="Proteomes" id="UP000270411">
    <property type="component" value="Chromosome 1"/>
</dbReference>
<evidence type="ECO:0000256" key="2">
    <source>
        <dbReference type="ARBA" id="ARBA00022448"/>
    </source>
</evidence>
<feature type="transmembrane region" description="Helical" evidence="10">
    <location>
        <begin position="230"/>
        <end position="249"/>
    </location>
</feature>
<dbReference type="KEGG" id="cpau:EHF44_15995"/>
<comment type="function">
    <text evidence="8">Responsible for the transport of dicarboxylates such as succinate, fumarate, and malate from the periplasm across the membrane.</text>
</comment>
<evidence type="ECO:0000256" key="10">
    <source>
        <dbReference type="SAM" id="Phobius"/>
    </source>
</evidence>
<gene>
    <name evidence="11" type="ORF">EHF44_15995</name>
</gene>
<sequence length="431" mass="45841">MSKKSSITTWILIAMILGAVVGYGCNTAFPDPKVAKEIAGYISIVTDVFLRLIKMIIAPLVFSTLVIGIAHMGDASTVGRVGVKALAWFITASLVSLTLGLIMATLLHPGVNIGLPLPDVGAATNLKTNAFTLKDFVSHLVPKSVAEAMANNEILQIVVFSIFFGTAIATLGERGQRMAGVIEDLAQIMLKITGAVMWLAPVAVFAAIASTVTTQGLGILITFAKFMGSFYLALFVLWGLLTLAGFAFLGRRVFELIRLIREPFLLSFSTASSEAAYPKLLDSLDRFGVNRKISSFVLPLGYSFNLDGSMMYCTFAVLFIAQAYDIHLPLGTQITMLLLLMLTSKGMAGVPRASLVVIAATLNQFGIPEAGLLLIMGVDQFLDMGRSATNAVGNSIAAAVVAKWEGQLAAGPVPETEKDIPGEEPRTTAEA</sequence>
<feature type="transmembrane region" description="Helical" evidence="10">
    <location>
        <begin position="326"/>
        <end position="343"/>
    </location>
</feature>
<evidence type="ECO:0000313" key="11">
    <source>
        <dbReference type="EMBL" id="AZG14804.1"/>
    </source>
</evidence>
<feature type="transmembrane region" description="Helical" evidence="10">
    <location>
        <begin position="296"/>
        <end position="320"/>
    </location>
</feature>